<dbReference type="EC" id="3.2.1.39" evidence="3"/>
<dbReference type="Pfam" id="PF22633">
    <property type="entry name" value="F5_F8_type_C_2"/>
    <property type="match status" value="3"/>
</dbReference>
<dbReference type="PROSITE" id="PS50022">
    <property type="entry name" value="FA58C_3"/>
    <property type="match status" value="4"/>
</dbReference>
<evidence type="ECO:0000256" key="8">
    <source>
        <dbReference type="ARBA" id="ARBA00023326"/>
    </source>
</evidence>
<evidence type="ECO:0000313" key="10">
    <source>
        <dbReference type="EMBL" id="MFC0216591.1"/>
    </source>
</evidence>
<evidence type="ECO:0000256" key="1">
    <source>
        <dbReference type="ARBA" id="ARBA00000382"/>
    </source>
</evidence>
<dbReference type="PROSITE" id="PS52008">
    <property type="entry name" value="GH81"/>
    <property type="match status" value="1"/>
</dbReference>
<dbReference type="Gene3D" id="2.60.120.260">
    <property type="entry name" value="Galactose-binding domain-like"/>
    <property type="match status" value="4"/>
</dbReference>
<keyword evidence="4" id="KW-0378">Hydrolase</keyword>
<dbReference type="EMBL" id="JBHLWN010000123">
    <property type="protein sequence ID" value="MFC0216591.1"/>
    <property type="molecule type" value="Genomic_DNA"/>
</dbReference>
<gene>
    <name evidence="10" type="ORF">ACFFK0_29780</name>
</gene>
<dbReference type="Pfam" id="PF07550">
    <property type="entry name" value="Shr-like_HID"/>
    <property type="match status" value="1"/>
</dbReference>
<keyword evidence="11" id="KW-1185">Reference proteome</keyword>
<organism evidence="10 11">
    <name type="scientific">Paenibacillus chartarius</name>
    <dbReference type="NCBI Taxonomy" id="747481"/>
    <lineage>
        <taxon>Bacteria</taxon>
        <taxon>Bacillati</taxon>
        <taxon>Bacillota</taxon>
        <taxon>Bacilli</taxon>
        <taxon>Bacillales</taxon>
        <taxon>Paenibacillaceae</taxon>
        <taxon>Paenibacillus</taxon>
    </lineage>
</organism>
<evidence type="ECO:0000256" key="3">
    <source>
        <dbReference type="ARBA" id="ARBA00012780"/>
    </source>
</evidence>
<keyword evidence="6" id="KW-0326">Glycosidase</keyword>
<feature type="domain" description="F5/8 type C" evidence="9">
    <location>
        <begin position="180"/>
        <end position="315"/>
    </location>
</feature>
<evidence type="ECO:0000256" key="4">
    <source>
        <dbReference type="ARBA" id="ARBA00022801"/>
    </source>
</evidence>
<dbReference type="PANTHER" id="PTHR31983">
    <property type="entry name" value="ENDO-1,3(4)-BETA-GLUCANASE 1"/>
    <property type="match status" value="1"/>
</dbReference>
<name>A0ABV6DVC2_9BACL</name>
<evidence type="ECO:0000256" key="6">
    <source>
        <dbReference type="ARBA" id="ARBA00023295"/>
    </source>
</evidence>
<comment type="caution">
    <text evidence="10">The sequence shown here is derived from an EMBL/GenBank/DDBJ whole genome shotgun (WGS) entry which is preliminary data.</text>
</comment>
<keyword evidence="7" id="KW-0961">Cell wall biogenesis/degradation</keyword>
<evidence type="ECO:0000256" key="7">
    <source>
        <dbReference type="ARBA" id="ARBA00023316"/>
    </source>
</evidence>
<dbReference type="RefSeq" id="WP_377474929.1">
    <property type="nucleotide sequence ID" value="NZ_JBHLWN010000123.1"/>
</dbReference>
<comment type="catalytic activity">
    <reaction evidence="1">
        <text>Hydrolysis of (1-&gt;3)-beta-D-glucosidic linkages in (1-&gt;3)-beta-D-glucans.</text>
        <dbReference type="EC" id="3.2.1.39"/>
    </reaction>
</comment>
<protein>
    <recommendedName>
        <fullName evidence="3">glucan endo-1,3-beta-D-glucosidase</fullName>
        <ecNumber evidence="3">3.2.1.39</ecNumber>
    </recommendedName>
</protein>
<feature type="domain" description="F5/8 type C" evidence="9">
    <location>
        <begin position="41"/>
        <end position="171"/>
    </location>
</feature>
<dbReference type="SUPFAM" id="SSF49785">
    <property type="entry name" value="Galactose-binding domain-like"/>
    <property type="match status" value="4"/>
</dbReference>
<feature type="domain" description="F5/8 type C" evidence="9">
    <location>
        <begin position="1295"/>
        <end position="1431"/>
    </location>
</feature>
<evidence type="ECO:0000256" key="5">
    <source>
        <dbReference type="ARBA" id="ARBA00023277"/>
    </source>
</evidence>
<dbReference type="Pfam" id="PF17652">
    <property type="entry name" value="Glyco_hydro81C"/>
    <property type="match status" value="1"/>
</dbReference>
<evidence type="ECO:0000256" key="2">
    <source>
        <dbReference type="ARBA" id="ARBA00010730"/>
    </source>
</evidence>
<keyword evidence="8" id="KW-0624">Polysaccharide degradation</keyword>
<feature type="domain" description="F5/8 type C" evidence="9">
    <location>
        <begin position="1073"/>
        <end position="1210"/>
    </location>
</feature>
<dbReference type="PANTHER" id="PTHR31983:SF0">
    <property type="entry name" value="GLUCAN ENDO-1,3-BETA-D-GLUCOSIDASE 2"/>
    <property type="match status" value="1"/>
</dbReference>
<proteinExistence type="inferred from homology"/>
<dbReference type="InterPro" id="IPR005200">
    <property type="entry name" value="Endo-beta-glucanase"/>
</dbReference>
<evidence type="ECO:0000313" key="11">
    <source>
        <dbReference type="Proteomes" id="UP001589776"/>
    </source>
</evidence>
<dbReference type="InterPro" id="IPR000421">
    <property type="entry name" value="FA58C"/>
</dbReference>
<dbReference type="InterPro" id="IPR008979">
    <property type="entry name" value="Galactose-bd-like_sf"/>
</dbReference>
<sequence>MLYQIWGSIRLKMKLLTTITILISMVLSTLNIIPLTKASAAASYLLSLNRPAYASSSEGNNTPDLAFDGNTGSRWGSVWGVDPQWIYVDLGASAAIDRVKLNWEGAYAKSYKIQVSSDELNWTDVYSTTASNGGIEDLALSGTGRYVRLYATQRAMAQYGVSLFEFEVYGTGGVNPPPPVLGPNIALNKPVVSSSYEQSDYLPPGSTLPQNAVDGNDTTRWSSNATDNEWIYVDLGSSHTIGRIILAWEAAAGRIYDLQVSDDSTNWTTIYREMHGDGGTLNLPVYANGRYVRMKGISRATSFGFSLFEFKVYDYVAGDPQTTYPIPSIPPTSAVPVGQGSYDTNDLTIPQPKYPKYRADSLHAPLPSNDWWQSIMINRLGDGIVTLPLKSKYTQQGLGVLTPGAGFVSTDGKTQAATGPSDLFLMANNINTSNMSNRITAYGDWSADAVLSDGTTDKMKTTFVKGSPYLFNQFSDPMSPEVYIPGTVRYFDDNNTTLLTTDGAVVNADHIGLEITTTDAAPTPAPVTRTYGLFAPAGTTFQKVGSKLKIKLGGGLTYLSLAAMPAAANLNYFYQHAYAYVTDTKVSYNFNETTSNVTTTFNVATSLKRAGFANTTLMAQLPHQWKITTTPLTALAYPSIRGVLKLTEGNSFTTVDKFYGIVPQFTEPGDAGYSRQSLLQYLALLDADTATNLMQTDAYWQGKRLHPLAMGALIADQIGDANYKSLFLGRMKTILSDWYTYTSGEPNYYFSYNSDWGTMIYKDSGFGANSGITDHHFTYGYYVFASAILATYDQDFKDKYGGMVEHLIRDYANPSRTDTMFPFFRNFDPYEGHSWAGGYGDNNDGNNQEAAGEALFGWVGQYMWSMLTGNQAYRDASIFGFTTELKAVEEYWFNYDQDNWLPAYTHKSVGQVYGSSNFFGTFFNGNPVYVYGIHWLPTAEYLTSYGFDKAKAAALYNGFVTDNGGPETDWYHIVWPIQSLNDPQAVLNKWNPSIMQQNEVFNTYWFIHNMATLGQRTKDIWASGWSSATVYKNGAGYSALVWNPTSAPVTVTFRNAAGVTGSATVAAKSLAKVNPLTNGGGSGGSNLALNKTATSSASPLQPAVNAVDGNAGTRWESAFSDPQWIQIDLGAVYSVNRVLLNWEGAYGKAYSIETSTDGKTWTTAYSTTTGDGAIDDITFAAVNARYVKMNGTQRGTQYGYSLWEFEVYGSSSSTLTPPALTADTTQNTAGQPIDVTFADNAAWRGAINAVKVDGTAASASQYTLSAGKITLNAALFPTEKTYTVTISAAGYTDASVQQPITAAQTAVNLALNQTATSSASPLQPASNAVDGNAGTRWESAFSDPQWMQVDLGAAASISHIVLNWEAAYGKSYLIEVSTNGTTWTQVYSTTTGDGNIDDITFAPTSARYVRLTGTQRGTPYGYSLWELSVYP</sequence>
<comment type="similarity">
    <text evidence="2">Belongs to the glycosyl hydrolase 81 family.</text>
</comment>
<reference evidence="10 11" key="1">
    <citation type="submission" date="2024-09" db="EMBL/GenBank/DDBJ databases">
        <authorList>
            <person name="Sun Q."/>
            <person name="Mori K."/>
        </authorList>
    </citation>
    <scope>NUCLEOTIDE SEQUENCE [LARGE SCALE GENOMIC DNA]</scope>
    <source>
        <strain evidence="10 11">CCM 7759</strain>
    </source>
</reference>
<dbReference type="Pfam" id="PF00754">
    <property type="entry name" value="F5_F8_type_C"/>
    <property type="match status" value="1"/>
</dbReference>
<dbReference type="Proteomes" id="UP001589776">
    <property type="component" value="Unassembled WGS sequence"/>
</dbReference>
<accession>A0ABV6DVC2</accession>
<evidence type="ECO:0000259" key="9">
    <source>
        <dbReference type="PROSITE" id="PS50022"/>
    </source>
</evidence>
<dbReference type="InterPro" id="IPR040720">
    <property type="entry name" value="GH81_C"/>
</dbReference>
<dbReference type="SMART" id="SM00231">
    <property type="entry name" value="FA58C"/>
    <property type="match status" value="3"/>
</dbReference>
<keyword evidence="5" id="KW-0119">Carbohydrate metabolism</keyword>
<dbReference type="InterPro" id="IPR011432">
    <property type="entry name" value="Shr-like_HID"/>
</dbReference>